<keyword evidence="3 9" id="KW-0812">Transmembrane</keyword>
<dbReference type="EMBL" id="CH954179">
    <property type="protein sequence ID" value="EDV56976.1"/>
    <property type="molecule type" value="Genomic_DNA"/>
</dbReference>
<sequence>MPAVCSRKLLGSDPWRGILLGMALLLCTFDQLELYIEWAFAQRGEVTPSPSIQAYPGVFVGDLSQLNCFKRNAFSAVVGTLFVLAFSGNLGTLYVNTRRKLRPFFRACLISLACSDLVSSVFCTVSYMAQFQAEYLQLWTIGGFMCKFVPFITTMSVLSGSLTLVAIALDRYLAVMRPVLGFWSPDKRFSTLCMLLIWACSIGSSGPLLGIYDYRQIFLLEVEDSGEERGGKEVVATAVPEELTVTELEMVHMCLAGDHDVGLYYVILFTLIFLPCIVSFLWLNAVIARQLWLRRHYHQEQQVQQQEPKEGQFKRMANGHDLLMPSTLVSAMGVAVPFALDRTPLPPKSPVGDPVKKTTVTALAREARHRRMVVVVLLMMAVFICLRLPAWVFLIMRLYGSYSEPIDWLLYFSFGILNLFSCALNPIFYTFLTQTIRTVSLVKQKILGFLGCPPGKVHDGMPTDQMDKSSCCCGLRPPTFTWRCYPSRDRAATTVLRDGNQPDPPSDQAHPDQSSLRRFLSYKHEVFSIYKPCGDSSSASIESSA</sequence>
<keyword evidence="4 10" id="KW-1133">Transmembrane helix</keyword>
<dbReference type="Pfam" id="PF00001">
    <property type="entry name" value="7tm_1"/>
    <property type="match status" value="2"/>
</dbReference>
<evidence type="ECO:0000256" key="1">
    <source>
        <dbReference type="ARBA" id="ARBA00004141"/>
    </source>
</evidence>
<keyword evidence="5 9" id="KW-0297">G-protein coupled receptor</keyword>
<reference evidence="12 13" key="2">
    <citation type="journal article" date="2008" name="Bioinformatics">
        <title>Assembly reconciliation.</title>
        <authorList>
            <person name="Zimin A.V."/>
            <person name="Smith D.R."/>
            <person name="Sutton G."/>
            <person name="Yorke J.A."/>
        </authorList>
    </citation>
    <scope>NUCLEOTIDE SEQUENCE [LARGE SCALE GENOMIC DNA]</scope>
    <source>
        <strain evidence="12 13">TSC#14021-0224.01</strain>
    </source>
</reference>
<dbReference type="KEGG" id="der:6548291"/>
<dbReference type="Gene3D" id="1.20.1070.10">
    <property type="entry name" value="Rhodopsin 7-helix transmembrane proteins"/>
    <property type="match status" value="1"/>
</dbReference>
<proteinExistence type="inferred from homology"/>
<evidence type="ECO:0000256" key="7">
    <source>
        <dbReference type="ARBA" id="ARBA00023170"/>
    </source>
</evidence>
<evidence type="ECO:0000256" key="6">
    <source>
        <dbReference type="ARBA" id="ARBA00023136"/>
    </source>
</evidence>
<dbReference type="HOGENOM" id="CLU_556990_0_0_1"/>
<dbReference type="AlphaFoldDB" id="B3NQH3"/>
<evidence type="ECO:0000256" key="4">
    <source>
        <dbReference type="ARBA" id="ARBA00022989"/>
    </source>
</evidence>
<dbReference type="InterPro" id="IPR017452">
    <property type="entry name" value="GPCR_Rhodpsn_7TM"/>
</dbReference>
<gene>
    <name evidence="12" type="primary">Dere\GG22955</name>
    <name evidence="12" type="synonym">dere_GLEANR_7637</name>
    <name evidence="12" type="synonym">GG22955</name>
    <name evidence="12" type="ORF">Dere_GG22955</name>
</gene>
<dbReference type="PRINTS" id="PR00237">
    <property type="entry name" value="GPCRRHODOPSN"/>
</dbReference>
<evidence type="ECO:0000256" key="3">
    <source>
        <dbReference type="ARBA" id="ARBA00022692"/>
    </source>
</evidence>
<keyword evidence="13" id="KW-1185">Reference proteome</keyword>
<feature type="transmembrane region" description="Helical" evidence="10">
    <location>
        <begin position="408"/>
        <end position="432"/>
    </location>
</feature>
<keyword evidence="7 9" id="KW-0675">Receptor</keyword>
<feature type="transmembrane region" description="Helical" evidence="10">
    <location>
        <begin position="263"/>
        <end position="287"/>
    </location>
</feature>
<organism evidence="12 13">
    <name type="scientific">Drosophila erecta</name>
    <name type="common">Fruit fly</name>
    <dbReference type="NCBI Taxonomy" id="7220"/>
    <lineage>
        <taxon>Eukaryota</taxon>
        <taxon>Metazoa</taxon>
        <taxon>Ecdysozoa</taxon>
        <taxon>Arthropoda</taxon>
        <taxon>Hexapoda</taxon>
        <taxon>Insecta</taxon>
        <taxon>Pterygota</taxon>
        <taxon>Neoptera</taxon>
        <taxon>Endopterygota</taxon>
        <taxon>Diptera</taxon>
        <taxon>Brachycera</taxon>
        <taxon>Muscomorpha</taxon>
        <taxon>Ephydroidea</taxon>
        <taxon>Drosophilidae</taxon>
        <taxon>Drosophila</taxon>
        <taxon>Sophophora</taxon>
    </lineage>
</organism>
<dbReference type="PROSITE" id="PS50262">
    <property type="entry name" value="G_PROTEIN_RECEP_F1_2"/>
    <property type="match status" value="1"/>
</dbReference>
<feature type="transmembrane region" description="Helical" evidence="10">
    <location>
        <begin position="189"/>
        <end position="212"/>
    </location>
</feature>
<feature type="transmembrane region" description="Helical" evidence="10">
    <location>
        <begin position="107"/>
        <end position="128"/>
    </location>
</feature>
<evidence type="ECO:0000256" key="10">
    <source>
        <dbReference type="SAM" id="Phobius"/>
    </source>
</evidence>
<dbReference type="Proteomes" id="UP000008711">
    <property type="component" value="Unassembled WGS sequence"/>
</dbReference>
<evidence type="ECO:0000256" key="9">
    <source>
        <dbReference type="RuleBase" id="RU000688"/>
    </source>
</evidence>
<evidence type="ECO:0000313" key="13">
    <source>
        <dbReference type="Proteomes" id="UP000008711"/>
    </source>
</evidence>
<evidence type="ECO:0000313" key="12">
    <source>
        <dbReference type="EMBL" id="EDV56976.1"/>
    </source>
</evidence>
<protein>
    <recommendedName>
        <fullName evidence="11">G-protein coupled receptors family 1 profile domain-containing protein</fullName>
    </recommendedName>
</protein>
<dbReference type="CDD" id="cd00637">
    <property type="entry name" value="7tm_classA_rhodopsin-like"/>
    <property type="match status" value="1"/>
</dbReference>
<dbReference type="PANTHER" id="PTHR24238">
    <property type="entry name" value="G-PROTEIN COUPLED RECEPTOR"/>
    <property type="match status" value="1"/>
</dbReference>
<dbReference type="eggNOG" id="KOG4219">
    <property type="taxonomic scope" value="Eukaryota"/>
</dbReference>
<dbReference type="PhylomeDB" id="B3NQH3"/>
<dbReference type="OMA" id="ITWRCYP"/>
<dbReference type="InterPro" id="IPR000276">
    <property type="entry name" value="GPCR_Rhodpsn"/>
</dbReference>
<feature type="transmembrane region" description="Helical" evidence="10">
    <location>
        <begin position="148"/>
        <end position="169"/>
    </location>
</feature>
<name>B3NQH3_DROER</name>
<feature type="domain" description="G-protein coupled receptors family 1 profile" evidence="11">
    <location>
        <begin position="88"/>
        <end position="429"/>
    </location>
</feature>
<dbReference type="GO" id="GO:0008188">
    <property type="term" value="F:neuropeptide receptor activity"/>
    <property type="evidence" value="ECO:0007669"/>
    <property type="project" value="TreeGrafter"/>
</dbReference>
<comment type="similarity">
    <text evidence="2 9">Belongs to the G-protein coupled receptor 1 family.</text>
</comment>
<dbReference type="FunFam" id="1.20.1070.10:FF:000564">
    <property type="entry name" value="GD11847"/>
    <property type="match status" value="1"/>
</dbReference>
<dbReference type="PANTHER" id="PTHR24238:SF58">
    <property type="entry name" value="FI22604P1"/>
    <property type="match status" value="1"/>
</dbReference>
<dbReference type="PROSITE" id="PS00237">
    <property type="entry name" value="G_PROTEIN_RECEP_F1_1"/>
    <property type="match status" value="1"/>
</dbReference>
<evidence type="ECO:0000259" key="11">
    <source>
        <dbReference type="PROSITE" id="PS50262"/>
    </source>
</evidence>
<keyword evidence="8 9" id="KW-0807">Transducer</keyword>
<dbReference type="SUPFAM" id="SSF81321">
    <property type="entry name" value="Family A G protein-coupled receptor-like"/>
    <property type="match status" value="1"/>
</dbReference>
<feature type="transmembrane region" description="Helical" evidence="10">
    <location>
        <begin position="73"/>
        <end position="95"/>
    </location>
</feature>
<evidence type="ECO:0000256" key="2">
    <source>
        <dbReference type="ARBA" id="ARBA00010663"/>
    </source>
</evidence>
<reference evidence="12 13" key="1">
    <citation type="journal article" date="2007" name="Nature">
        <title>Evolution of genes and genomes on the Drosophila phylogeny.</title>
        <authorList>
            <consortium name="Drosophila 12 Genomes Consortium"/>
            <person name="Clark A.G."/>
            <person name="Eisen M.B."/>
            <person name="Smith D.R."/>
            <person name="Bergman C.M."/>
            <person name="Oliver B."/>
            <person name="Markow T.A."/>
            <person name="Kaufman T.C."/>
            <person name="Kellis M."/>
            <person name="Gelbart W."/>
            <person name="Iyer V.N."/>
            <person name="Pollard D.A."/>
            <person name="Sackton T.B."/>
            <person name="Larracuente A.M."/>
            <person name="Singh N.D."/>
            <person name="Abad J.P."/>
            <person name="Abt D.N."/>
            <person name="Adryan B."/>
            <person name="Aguade M."/>
            <person name="Akashi H."/>
            <person name="Anderson W.W."/>
            <person name="Aquadro C.F."/>
            <person name="Ardell D.H."/>
            <person name="Arguello R."/>
            <person name="Artieri C.G."/>
            <person name="Barbash D.A."/>
            <person name="Barker D."/>
            <person name="Barsanti P."/>
            <person name="Batterham P."/>
            <person name="Batzoglou S."/>
            <person name="Begun D."/>
            <person name="Bhutkar A."/>
            <person name="Blanco E."/>
            <person name="Bosak S.A."/>
            <person name="Bradley R.K."/>
            <person name="Brand A.D."/>
            <person name="Brent M.R."/>
            <person name="Brooks A.N."/>
            <person name="Brown R.H."/>
            <person name="Butlin R.K."/>
            <person name="Caggese C."/>
            <person name="Calvi B.R."/>
            <person name="Bernardo de Carvalho A."/>
            <person name="Caspi A."/>
            <person name="Castrezana S."/>
            <person name="Celniker S.E."/>
            <person name="Chang J.L."/>
            <person name="Chapple C."/>
            <person name="Chatterji S."/>
            <person name="Chinwalla A."/>
            <person name="Civetta A."/>
            <person name="Clifton S.W."/>
            <person name="Comeron J.M."/>
            <person name="Costello J.C."/>
            <person name="Coyne J.A."/>
            <person name="Daub J."/>
            <person name="David R.G."/>
            <person name="Delcher A.L."/>
            <person name="Delehaunty K."/>
            <person name="Do C.B."/>
            <person name="Ebling H."/>
            <person name="Edwards K."/>
            <person name="Eickbush T."/>
            <person name="Evans J.D."/>
            <person name="Filipski A."/>
            <person name="Findeiss S."/>
            <person name="Freyhult E."/>
            <person name="Fulton L."/>
            <person name="Fulton R."/>
            <person name="Garcia A.C."/>
            <person name="Gardiner A."/>
            <person name="Garfield D.A."/>
            <person name="Garvin B.E."/>
            <person name="Gibson G."/>
            <person name="Gilbert D."/>
            <person name="Gnerre S."/>
            <person name="Godfrey J."/>
            <person name="Good R."/>
            <person name="Gotea V."/>
            <person name="Gravely B."/>
            <person name="Greenberg A.J."/>
            <person name="Griffiths-Jones S."/>
            <person name="Gross S."/>
            <person name="Guigo R."/>
            <person name="Gustafson E.A."/>
            <person name="Haerty W."/>
            <person name="Hahn M.W."/>
            <person name="Halligan D.L."/>
            <person name="Halpern A.L."/>
            <person name="Halter G.M."/>
            <person name="Han M.V."/>
            <person name="Heger A."/>
            <person name="Hillier L."/>
            <person name="Hinrichs A.S."/>
            <person name="Holmes I."/>
            <person name="Hoskins R.A."/>
            <person name="Hubisz M.J."/>
            <person name="Hultmark D."/>
            <person name="Huntley M.A."/>
            <person name="Jaffe D.B."/>
            <person name="Jagadeeshan S."/>
            <person name="Jeck W.R."/>
            <person name="Johnson J."/>
            <person name="Jones C.D."/>
            <person name="Jordan W.C."/>
            <person name="Karpen G.H."/>
            <person name="Kataoka E."/>
            <person name="Keightley P.D."/>
            <person name="Kheradpour P."/>
            <person name="Kirkness E.F."/>
            <person name="Koerich L.B."/>
            <person name="Kristiansen K."/>
            <person name="Kudrna D."/>
            <person name="Kulathinal R.J."/>
            <person name="Kumar S."/>
            <person name="Kwok R."/>
            <person name="Lander E."/>
            <person name="Langley C.H."/>
            <person name="Lapoint R."/>
            <person name="Lazzaro B.P."/>
            <person name="Lee S.J."/>
            <person name="Levesque L."/>
            <person name="Li R."/>
            <person name="Lin C.F."/>
            <person name="Lin M.F."/>
            <person name="Lindblad-Toh K."/>
            <person name="Llopart A."/>
            <person name="Long M."/>
            <person name="Low L."/>
            <person name="Lozovsky E."/>
            <person name="Lu J."/>
            <person name="Luo M."/>
            <person name="Machado C.A."/>
            <person name="Makalowski W."/>
            <person name="Marzo M."/>
            <person name="Matsuda M."/>
            <person name="Matzkin L."/>
            <person name="McAllister B."/>
            <person name="McBride C.S."/>
            <person name="McKernan B."/>
            <person name="McKernan K."/>
            <person name="Mendez-Lago M."/>
            <person name="Minx P."/>
            <person name="Mollenhauer M.U."/>
            <person name="Montooth K."/>
            <person name="Mount S.M."/>
            <person name="Mu X."/>
            <person name="Myers E."/>
            <person name="Negre B."/>
            <person name="Newfeld S."/>
            <person name="Nielsen R."/>
            <person name="Noor M.A."/>
            <person name="O'Grady P."/>
            <person name="Pachter L."/>
            <person name="Papaceit M."/>
            <person name="Parisi M.J."/>
            <person name="Parisi M."/>
            <person name="Parts L."/>
            <person name="Pedersen J.S."/>
            <person name="Pesole G."/>
            <person name="Phillippy A.M."/>
            <person name="Ponting C.P."/>
            <person name="Pop M."/>
            <person name="Porcelli D."/>
            <person name="Powell J.R."/>
            <person name="Prohaska S."/>
            <person name="Pruitt K."/>
            <person name="Puig M."/>
            <person name="Quesneville H."/>
            <person name="Ram K.R."/>
            <person name="Rand D."/>
            <person name="Rasmussen M.D."/>
            <person name="Reed L.K."/>
            <person name="Reenan R."/>
            <person name="Reily A."/>
            <person name="Remington K.A."/>
            <person name="Rieger T.T."/>
            <person name="Ritchie M.G."/>
            <person name="Robin C."/>
            <person name="Rogers Y.H."/>
            <person name="Rohde C."/>
            <person name="Rozas J."/>
            <person name="Rubenfield M.J."/>
            <person name="Ruiz A."/>
            <person name="Russo S."/>
            <person name="Salzberg S.L."/>
            <person name="Sanchez-Gracia A."/>
            <person name="Saranga D.J."/>
            <person name="Sato H."/>
            <person name="Schaeffer S.W."/>
            <person name="Schatz M.C."/>
            <person name="Schlenke T."/>
            <person name="Schwartz R."/>
            <person name="Segarra C."/>
            <person name="Singh R.S."/>
            <person name="Sirot L."/>
            <person name="Sirota M."/>
            <person name="Sisneros N.B."/>
            <person name="Smith C.D."/>
            <person name="Smith T.F."/>
            <person name="Spieth J."/>
            <person name="Stage D.E."/>
            <person name="Stark A."/>
            <person name="Stephan W."/>
            <person name="Strausberg R.L."/>
            <person name="Strempel S."/>
            <person name="Sturgill D."/>
            <person name="Sutton G."/>
            <person name="Sutton G.G."/>
            <person name="Tao W."/>
            <person name="Teichmann S."/>
            <person name="Tobari Y.N."/>
            <person name="Tomimura Y."/>
            <person name="Tsolas J.M."/>
            <person name="Valente V.L."/>
            <person name="Venter E."/>
            <person name="Venter J.C."/>
            <person name="Vicario S."/>
            <person name="Vieira F.G."/>
            <person name="Vilella A.J."/>
            <person name="Villasante A."/>
            <person name="Walenz B."/>
            <person name="Wang J."/>
            <person name="Wasserman M."/>
            <person name="Watts T."/>
            <person name="Wilson D."/>
            <person name="Wilson R.K."/>
            <person name="Wing R.A."/>
            <person name="Wolfner M.F."/>
            <person name="Wong A."/>
            <person name="Wong G.K."/>
            <person name="Wu C.I."/>
            <person name="Wu G."/>
            <person name="Yamamoto D."/>
            <person name="Yang H.P."/>
            <person name="Yang S.P."/>
            <person name="Yorke J.A."/>
            <person name="Yoshida K."/>
            <person name="Zdobnov E."/>
            <person name="Zhang P."/>
            <person name="Zhang Y."/>
            <person name="Zimin A.V."/>
            <person name="Baldwin J."/>
            <person name="Abdouelleil A."/>
            <person name="Abdulkadir J."/>
            <person name="Abebe A."/>
            <person name="Abera B."/>
            <person name="Abreu J."/>
            <person name="Acer S.C."/>
            <person name="Aftuck L."/>
            <person name="Alexander A."/>
            <person name="An P."/>
            <person name="Anderson E."/>
            <person name="Anderson S."/>
            <person name="Arachi H."/>
            <person name="Azer M."/>
            <person name="Bachantsang P."/>
            <person name="Barry A."/>
            <person name="Bayul T."/>
            <person name="Berlin A."/>
            <person name="Bessette D."/>
            <person name="Bloom T."/>
            <person name="Blye J."/>
            <person name="Boguslavskiy L."/>
            <person name="Bonnet C."/>
            <person name="Boukhgalter B."/>
            <person name="Bourzgui I."/>
            <person name="Brown A."/>
            <person name="Cahill P."/>
            <person name="Channer S."/>
            <person name="Cheshatsang Y."/>
            <person name="Chuda L."/>
            <person name="Citroen M."/>
            <person name="Collymore A."/>
            <person name="Cooke P."/>
            <person name="Costello M."/>
            <person name="D'Aco K."/>
            <person name="Daza R."/>
            <person name="De Haan G."/>
            <person name="DeGray S."/>
            <person name="DeMaso C."/>
            <person name="Dhargay N."/>
            <person name="Dooley K."/>
            <person name="Dooley E."/>
            <person name="Doricent M."/>
            <person name="Dorje P."/>
            <person name="Dorjee K."/>
            <person name="Dupes A."/>
            <person name="Elong R."/>
            <person name="Falk J."/>
            <person name="Farina A."/>
            <person name="Faro S."/>
            <person name="Ferguson D."/>
            <person name="Fisher S."/>
            <person name="Foley C.D."/>
            <person name="Franke A."/>
            <person name="Friedrich D."/>
            <person name="Gadbois L."/>
            <person name="Gearin G."/>
            <person name="Gearin C.R."/>
            <person name="Giannoukos G."/>
            <person name="Goode T."/>
            <person name="Graham J."/>
            <person name="Grandbois E."/>
            <person name="Grewal S."/>
            <person name="Gyaltsen K."/>
            <person name="Hafez N."/>
            <person name="Hagos B."/>
            <person name="Hall J."/>
            <person name="Henson C."/>
            <person name="Hollinger A."/>
            <person name="Honan T."/>
            <person name="Huard M.D."/>
            <person name="Hughes L."/>
            <person name="Hurhula B."/>
            <person name="Husby M.E."/>
            <person name="Kamat A."/>
            <person name="Kanga B."/>
            <person name="Kashin S."/>
            <person name="Khazanovich D."/>
            <person name="Kisner P."/>
            <person name="Lance K."/>
            <person name="Lara M."/>
            <person name="Lee W."/>
            <person name="Lennon N."/>
            <person name="Letendre F."/>
            <person name="LeVine R."/>
            <person name="Lipovsky A."/>
            <person name="Liu X."/>
            <person name="Liu J."/>
            <person name="Liu S."/>
            <person name="Lokyitsang T."/>
            <person name="Lokyitsang Y."/>
            <person name="Lubonja R."/>
            <person name="Lui A."/>
            <person name="MacDonald P."/>
            <person name="Magnisalis V."/>
            <person name="Maru K."/>
            <person name="Matthews C."/>
            <person name="McCusker W."/>
            <person name="McDonough S."/>
            <person name="Mehta T."/>
            <person name="Meldrim J."/>
            <person name="Meneus L."/>
            <person name="Mihai O."/>
            <person name="Mihalev A."/>
            <person name="Mihova T."/>
            <person name="Mittelman R."/>
            <person name="Mlenga V."/>
            <person name="Montmayeur A."/>
            <person name="Mulrain L."/>
            <person name="Navidi A."/>
            <person name="Naylor J."/>
            <person name="Negash T."/>
            <person name="Nguyen T."/>
            <person name="Nguyen N."/>
            <person name="Nicol R."/>
            <person name="Norbu C."/>
            <person name="Norbu N."/>
            <person name="Novod N."/>
            <person name="O'Neill B."/>
            <person name="Osman S."/>
            <person name="Markiewicz E."/>
            <person name="Oyono O.L."/>
            <person name="Patti C."/>
            <person name="Phunkhang P."/>
            <person name="Pierre F."/>
            <person name="Priest M."/>
            <person name="Raghuraman S."/>
            <person name="Rege F."/>
            <person name="Reyes R."/>
            <person name="Rise C."/>
            <person name="Rogov P."/>
            <person name="Ross K."/>
            <person name="Ryan E."/>
            <person name="Settipalli S."/>
            <person name="Shea T."/>
            <person name="Sherpa N."/>
            <person name="Shi L."/>
            <person name="Shih D."/>
            <person name="Sparrow T."/>
            <person name="Spaulding J."/>
            <person name="Stalker J."/>
            <person name="Stange-Thomann N."/>
            <person name="Stavropoulos S."/>
            <person name="Stone C."/>
            <person name="Strader C."/>
            <person name="Tesfaye S."/>
            <person name="Thomson T."/>
            <person name="Thoulutsang Y."/>
            <person name="Thoulutsang D."/>
            <person name="Topham K."/>
            <person name="Topping I."/>
            <person name="Tsamla T."/>
            <person name="Vassiliev H."/>
            <person name="Vo A."/>
            <person name="Wangchuk T."/>
            <person name="Wangdi T."/>
            <person name="Weiand M."/>
            <person name="Wilkinson J."/>
            <person name="Wilson A."/>
            <person name="Yadav S."/>
            <person name="Young G."/>
            <person name="Yu Q."/>
            <person name="Zembek L."/>
            <person name="Zhong D."/>
            <person name="Zimmer A."/>
            <person name="Zwirko Z."/>
            <person name="Jaffe D.B."/>
            <person name="Alvarez P."/>
            <person name="Brockman W."/>
            <person name="Butler J."/>
            <person name="Chin C."/>
            <person name="Gnerre S."/>
            <person name="Grabherr M."/>
            <person name="Kleber M."/>
            <person name="Mauceli E."/>
            <person name="MacCallum I."/>
        </authorList>
    </citation>
    <scope>NUCLEOTIDE SEQUENCE [LARGE SCALE GENOMIC DNA]</scope>
    <source>
        <strain evidence="12 13">TSC#14021-0224.01</strain>
    </source>
</reference>
<keyword evidence="6 10" id="KW-0472">Membrane</keyword>
<evidence type="ECO:0000256" key="5">
    <source>
        <dbReference type="ARBA" id="ARBA00023040"/>
    </source>
</evidence>
<comment type="subcellular location">
    <subcellularLocation>
        <location evidence="1">Membrane</location>
        <topology evidence="1">Multi-pass membrane protein</topology>
    </subcellularLocation>
</comment>
<dbReference type="GO" id="GO:0005886">
    <property type="term" value="C:plasma membrane"/>
    <property type="evidence" value="ECO:0007669"/>
    <property type="project" value="TreeGrafter"/>
</dbReference>
<dbReference type="OrthoDB" id="5957382at2759"/>
<accession>B3NQH3</accession>
<evidence type="ECO:0000256" key="8">
    <source>
        <dbReference type="ARBA" id="ARBA00023224"/>
    </source>
</evidence>
<feature type="transmembrane region" description="Helical" evidence="10">
    <location>
        <begin position="372"/>
        <end position="396"/>
    </location>
</feature>